<dbReference type="Gene3D" id="3.30.360.90">
    <property type="match status" value="1"/>
</dbReference>
<dbReference type="Proteomes" id="UP000430670">
    <property type="component" value="Unassembled WGS sequence"/>
</dbReference>
<evidence type="ECO:0000313" key="5">
    <source>
        <dbReference type="EMBL" id="MTV47762.1"/>
    </source>
</evidence>
<sequence>MAAGGYWSPTEKPTLTGFYMRFVAAAQAAIKTGARGIVAVPVKADWGPINEFVNITSEPELLASYGMDTAPGSTAYKTIRMVLLGGAPKVKAIRLAGSDAAKASIQLKDTTAGTPVDVIRLDTRFETERPFRVTVRPSLLGAEKQDIMLYEDANLLGVFSVSTGSIQEIVDAINHDTRNLWINAVKLTEGNGTLASITSQPLSGGNNGIASLTNEQYITAQTAFEAQYFNLFTLDGITDGSLQTSFVAWIKRMRKAGKGIQAFFGGTRDDDKNPETGNSRSRGFNHEGITNVIVSGLLDGVWYGSAEVAPYIAGLVASGRLRDSICNAATVFDDVSPRLNDDQAVAAKEAGSLVLLHDGEKVVVEDDRNTLSTLLDGQNEQWQYIQPIRIMDAINYDLWKSAKDSYLGKIPNDEDGQAAYLSACKNYMEVLAADRVIKNDFTVYPNPLYHGQAAKIRPGADEFYPFWEASIVQSMKRIYGTFLVK</sequence>
<dbReference type="Gene3D" id="3.30.1370.220">
    <property type="match status" value="1"/>
</dbReference>
<proteinExistence type="inferred from homology"/>
<evidence type="ECO:0000313" key="6">
    <source>
        <dbReference type="Proteomes" id="UP000430670"/>
    </source>
</evidence>
<evidence type="ECO:0000259" key="4">
    <source>
        <dbReference type="Pfam" id="PF22671"/>
    </source>
</evidence>
<gene>
    <name evidence="5" type="ORF">GJ688_02035</name>
</gene>
<dbReference type="Gene3D" id="3.40.50.11790">
    <property type="match status" value="1"/>
</dbReference>
<keyword evidence="6" id="KW-1185">Reference proteome</keyword>
<dbReference type="InterPro" id="IPR054564">
    <property type="entry name" value="Gp18_domIII_N"/>
</dbReference>
<evidence type="ECO:0000256" key="1">
    <source>
        <dbReference type="ARBA" id="ARBA00008005"/>
    </source>
</evidence>
<dbReference type="Pfam" id="PF04984">
    <property type="entry name" value="Phage_sheath_1"/>
    <property type="match status" value="1"/>
</dbReference>
<dbReference type="OrthoDB" id="89060at2"/>
<dbReference type="Pfam" id="PF22671">
    <property type="entry name" value="Gp18_domIII_N"/>
    <property type="match status" value="1"/>
</dbReference>
<dbReference type="EMBL" id="WNKU01000001">
    <property type="protein sequence ID" value="MTV47762.1"/>
    <property type="molecule type" value="Genomic_DNA"/>
</dbReference>
<comment type="similarity">
    <text evidence="1">Belongs to the myoviridae tail sheath protein family.</text>
</comment>
<dbReference type="Pfam" id="PF17482">
    <property type="entry name" value="Phage_sheath_1C"/>
    <property type="match status" value="1"/>
</dbReference>
<dbReference type="RefSeq" id="WP_155474835.1">
    <property type="nucleotide sequence ID" value="NZ_WNKU01000001.1"/>
</dbReference>
<dbReference type="InterPro" id="IPR035089">
    <property type="entry name" value="Phage_sheath_subtilisin"/>
</dbReference>
<dbReference type="AlphaFoldDB" id="A0A6I3SBR4"/>
<feature type="domain" description="Tail sheath protein C-terminal" evidence="3">
    <location>
        <begin position="378"/>
        <end position="483"/>
    </location>
</feature>
<feature type="domain" description="Tail sheath protein subtilisin-like" evidence="2">
    <location>
        <begin position="212"/>
        <end position="370"/>
    </location>
</feature>
<evidence type="ECO:0000259" key="2">
    <source>
        <dbReference type="Pfam" id="PF04984"/>
    </source>
</evidence>
<comment type="caution">
    <text evidence="5">The sequence shown here is derived from an EMBL/GenBank/DDBJ whole genome shotgun (WGS) entry which is preliminary data.</text>
</comment>
<dbReference type="InterPro" id="IPR020287">
    <property type="entry name" value="Tail_sheath_C"/>
</dbReference>
<name>A0A6I3SBR4_HELMO</name>
<feature type="domain" description="Tail sheath protein Gp18-like" evidence="4">
    <location>
        <begin position="35"/>
        <end position="70"/>
    </location>
</feature>
<dbReference type="Gene3D" id="3.30.1490.450">
    <property type="match status" value="1"/>
</dbReference>
<accession>A0A6I3SBR4</accession>
<reference evidence="5 6" key="1">
    <citation type="submission" date="2019-11" db="EMBL/GenBank/DDBJ databases">
        <title>Whole-genome sequence of a the green, strictly anaerobic photosynthetic bacterium Heliobacillus mobilis DSM 6151.</title>
        <authorList>
            <person name="Kyndt J.A."/>
            <person name="Meyer T.E."/>
        </authorList>
    </citation>
    <scope>NUCLEOTIDE SEQUENCE [LARGE SCALE GENOMIC DNA]</scope>
    <source>
        <strain evidence="5 6">DSM 6151</strain>
    </source>
</reference>
<evidence type="ECO:0000259" key="3">
    <source>
        <dbReference type="Pfam" id="PF17482"/>
    </source>
</evidence>
<protein>
    <submittedName>
        <fullName evidence="5">Phage tail sheath protein</fullName>
    </submittedName>
</protein>
<organism evidence="5 6">
    <name type="scientific">Heliobacterium mobile</name>
    <name type="common">Heliobacillus mobilis</name>
    <dbReference type="NCBI Taxonomy" id="28064"/>
    <lineage>
        <taxon>Bacteria</taxon>
        <taxon>Bacillati</taxon>
        <taxon>Bacillota</taxon>
        <taxon>Clostridia</taxon>
        <taxon>Eubacteriales</taxon>
        <taxon>Heliobacteriaceae</taxon>
        <taxon>Heliobacterium</taxon>
    </lineage>
</organism>